<dbReference type="PROSITE" id="PS50020">
    <property type="entry name" value="WW_DOMAIN_2"/>
    <property type="match status" value="3"/>
</dbReference>
<dbReference type="InterPro" id="IPR036020">
    <property type="entry name" value="WW_dom_sf"/>
</dbReference>
<protein>
    <recommendedName>
        <fullName evidence="3">WW domain-containing protein</fullName>
    </recommendedName>
</protein>
<evidence type="ECO:0000313" key="4">
    <source>
        <dbReference type="EMBL" id="ESL08212.1"/>
    </source>
</evidence>
<feature type="domain" description="WW" evidence="3">
    <location>
        <begin position="626"/>
        <end position="660"/>
    </location>
</feature>
<evidence type="ECO:0000256" key="1">
    <source>
        <dbReference type="SAM" id="MobiDB-lite"/>
    </source>
</evidence>
<dbReference type="Proteomes" id="UP000031737">
    <property type="component" value="Unassembled WGS sequence"/>
</dbReference>
<keyword evidence="2" id="KW-0812">Transmembrane</keyword>
<keyword evidence="2" id="KW-1133">Transmembrane helix</keyword>
<feature type="transmembrane region" description="Helical" evidence="2">
    <location>
        <begin position="6"/>
        <end position="39"/>
    </location>
</feature>
<feature type="region of interest" description="Disordered" evidence="1">
    <location>
        <begin position="464"/>
        <end position="522"/>
    </location>
</feature>
<evidence type="ECO:0000259" key="3">
    <source>
        <dbReference type="PROSITE" id="PS50020"/>
    </source>
</evidence>
<comment type="caution">
    <text evidence="4">The sequence shown here is derived from an EMBL/GenBank/DDBJ whole genome shotgun (WGS) entry which is preliminary data.</text>
</comment>
<evidence type="ECO:0000313" key="5">
    <source>
        <dbReference type="Proteomes" id="UP000031737"/>
    </source>
</evidence>
<proteinExistence type="predicted"/>
<name>A0A061J4I6_TRYRA</name>
<dbReference type="InterPro" id="IPR001202">
    <property type="entry name" value="WW_dom"/>
</dbReference>
<keyword evidence="2" id="KW-0472">Membrane</keyword>
<accession>A0A061J4I6</accession>
<dbReference type="EMBL" id="AUPL01004089">
    <property type="protein sequence ID" value="ESL08212.1"/>
    <property type="molecule type" value="Genomic_DNA"/>
</dbReference>
<feature type="domain" description="WW" evidence="3">
    <location>
        <begin position="680"/>
        <end position="708"/>
    </location>
</feature>
<feature type="region of interest" description="Disordered" evidence="1">
    <location>
        <begin position="717"/>
        <end position="736"/>
    </location>
</feature>
<evidence type="ECO:0000256" key="2">
    <source>
        <dbReference type="SAM" id="Phobius"/>
    </source>
</evidence>
<dbReference type="VEuPathDB" id="TriTrypDB:TRSC58_04089"/>
<dbReference type="Pfam" id="PF00397">
    <property type="entry name" value="WW"/>
    <property type="match status" value="2"/>
</dbReference>
<keyword evidence="5" id="KW-1185">Reference proteome</keyword>
<dbReference type="AlphaFoldDB" id="A0A061J4I6"/>
<dbReference type="CDD" id="cd00201">
    <property type="entry name" value="WW"/>
    <property type="match status" value="2"/>
</dbReference>
<dbReference type="OrthoDB" id="3045089at2759"/>
<feature type="compositionally biased region" description="Basic and acidic residues" evidence="1">
    <location>
        <begin position="464"/>
        <end position="476"/>
    </location>
</feature>
<feature type="domain" description="WW" evidence="3">
    <location>
        <begin position="734"/>
        <end position="762"/>
    </location>
</feature>
<sequence>MPGSHGFFAVLLSLWFACLYILIFFSFLSFSIPLVCFAFAPLHARREKEGGRGGAMMDLASSSSLLYSRYSECVPLIDPIKYSLRGPNEGERNGAGAVRRYDNEDENIIFLSSVQMPSELCLALACVSRRREALRRSERGPLLVFVPFHEPRDEVFVEVPVAAFDNAKRQRGLQLLPLNDYSSLCADTKDGLPPRKGFFVTFRTRAEQQRFRDAIHRLIRDCAYCGPMDGNVTPRCGTRPPTDTTQRRKEEVESVQGGGKTDTLVAAKTSRGEVVGTRRRASEPNGATFFIDSLLAERDRRRAEYIAGIQGSSPGDRSQGGEIDFSTRFGRQQAVHPGLWNMIDGAAERQAAADRRMGRQKDAVVPLSEREALLRQLCAAVETYDNMSEAQGSGEMNLMGAARQFLCQHQNYLWQLQHAGTAPHQSAAVVGQEDAKTHPQVVGLAATAQPQLTVNGSSVEALHSPRVDVHDPRERQQTVPVPPSLTQGAAGSLAHSLPDPSPLQQSTLGPEEAEHDAQRRLQEELQRAREIESRILSSFHTVAPNSLAAKGVFGRPPKMSWLPSASLGVSVRQKGGGGGEANGCGATAKFETVNVALSPAQTEAQPAGVTDNAVADAPKEAWAKSPKCGAGWRSVRDSVSDKSYYVHVSTKKTTWKIEDTFKGEPQETGVKEVAACGAEWRAVVEPSSGRTYYVHRRTKATTWKLEDTLREDAKTSCTNLTASQHPEKKKRTEWAERKDPATGKVYYYNKKTKQTTWKRAETDLDPL</sequence>
<dbReference type="SMART" id="SM00456">
    <property type="entry name" value="WW"/>
    <property type="match status" value="3"/>
</dbReference>
<dbReference type="Gene3D" id="2.20.70.10">
    <property type="match status" value="2"/>
</dbReference>
<reference evidence="4 5" key="1">
    <citation type="submission" date="2013-07" db="EMBL/GenBank/DDBJ databases">
        <authorList>
            <person name="Stoco P.H."/>
            <person name="Wagner G."/>
            <person name="Gerber A."/>
            <person name="Zaha A."/>
            <person name="Thompson C."/>
            <person name="Bartholomeu D.C."/>
            <person name="Luckemeyer D.D."/>
            <person name="Bahia D."/>
            <person name="Loreto E."/>
            <person name="Prestes E.B."/>
            <person name="Lima F.M."/>
            <person name="Rodrigues-Luiz G."/>
            <person name="Vallejo G.A."/>
            <person name="Filho J.F."/>
            <person name="Monteiro K.M."/>
            <person name="Tyler K.M."/>
            <person name="de Almeida L.G."/>
            <person name="Ortiz M.F."/>
            <person name="Siervo M.A."/>
            <person name="de Moraes M.H."/>
            <person name="Cunha O.L."/>
            <person name="Mendonca-Neto R."/>
            <person name="Silva R."/>
            <person name="Teixeira S.M."/>
            <person name="Murta S.M."/>
            <person name="Sincero T.C."/>
            <person name="Mendes T.A."/>
            <person name="Urmenyi T.P."/>
            <person name="Silva V.G."/>
            <person name="da Rocha W.D."/>
            <person name="Andersson B."/>
            <person name="Romanha A.J."/>
            <person name="Steindel M."/>
            <person name="de Vasconcelos A.T."/>
            <person name="Grisard E.C."/>
        </authorList>
    </citation>
    <scope>NUCLEOTIDE SEQUENCE [LARGE SCALE GENOMIC DNA]</scope>
    <source>
        <strain evidence="4 5">SC58</strain>
    </source>
</reference>
<gene>
    <name evidence="4" type="ORF">TRSC58_04089</name>
</gene>
<dbReference type="SUPFAM" id="SSF51045">
    <property type="entry name" value="WW domain"/>
    <property type="match status" value="2"/>
</dbReference>
<organism evidence="4 5">
    <name type="scientific">Trypanosoma rangeli SC58</name>
    <dbReference type="NCBI Taxonomy" id="429131"/>
    <lineage>
        <taxon>Eukaryota</taxon>
        <taxon>Discoba</taxon>
        <taxon>Euglenozoa</taxon>
        <taxon>Kinetoplastea</taxon>
        <taxon>Metakinetoplastina</taxon>
        <taxon>Trypanosomatida</taxon>
        <taxon>Trypanosomatidae</taxon>
        <taxon>Trypanosoma</taxon>
        <taxon>Herpetosoma</taxon>
    </lineage>
</organism>
<feature type="region of interest" description="Disordered" evidence="1">
    <location>
        <begin position="233"/>
        <end position="263"/>
    </location>
</feature>